<dbReference type="NCBIfam" id="TIGR01484">
    <property type="entry name" value="HAD-SF-IIB"/>
    <property type="match status" value="1"/>
</dbReference>
<dbReference type="InterPro" id="IPR023214">
    <property type="entry name" value="HAD_sf"/>
</dbReference>
<dbReference type="AlphaFoldDB" id="A0A9D1LUA7"/>
<dbReference type="InterPro" id="IPR006379">
    <property type="entry name" value="HAD-SF_hydro_IIB"/>
</dbReference>
<dbReference type="GO" id="GO:0005829">
    <property type="term" value="C:cytosol"/>
    <property type="evidence" value="ECO:0007669"/>
    <property type="project" value="TreeGrafter"/>
</dbReference>
<dbReference type="PANTHER" id="PTHR10000">
    <property type="entry name" value="PHOSPHOSERINE PHOSPHATASE"/>
    <property type="match status" value="1"/>
</dbReference>
<dbReference type="GO" id="GO:0000287">
    <property type="term" value="F:magnesium ion binding"/>
    <property type="evidence" value="ECO:0007669"/>
    <property type="project" value="TreeGrafter"/>
</dbReference>
<name>A0A9D1LUA7_9FIRM</name>
<organism evidence="1 2">
    <name type="scientific">Candidatus Avimonoglobus intestinipullorum</name>
    <dbReference type="NCBI Taxonomy" id="2840699"/>
    <lineage>
        <taxon>Bacteria</taxon>
        <taxon>Bacillati</taxon>
        <taxon>Bacillota</taxon>
        <taxon>Clostridia</taxon>
        <taxon>Eubacteriales</taxon>
        <taxon>Candidatus Avimonoglobus</taxon>
    </lineage>
</organism>
<evidence type="ECO:0000313" key="2">
    <source>
        <dbReference type="Proteomes" id="UP000824111"/>
    </source>
</evidence>
<evidence type="ECO:0000313" key="1">
    <source>
        <dbReference type="EMBL" id="HIU48075.1"/>
    </source>
</evidence>
<dbReference type="Pfam" id="PF08282">
    <property type="entry name" value="Hydrolase_3"/>
    <property type="match status" value="1"/>
</dbReference>
<accession>A0A9D1LUA7</accession>
<comment type="caution">
    <text evidence="1">The sequence shown here is derived from an EMBL/GenBank/DDBJ whole genome shotgun (WGS) entry which is preliminary data.</text>
</comment>
<dbReference type="Gene3D" id="3.30.1240.10">
    <property type="match status" value="1"/>
</dbReference>
<dbReference type="EMBL" id="DVND01000043">
    <property type="protein sequence ID" value="HIU48075.1"/>
    <property type="molecule type" value="Genomic_DNA"/>
</dbReference>
<reference evidence="1" key="2">
    <citation type="journal article" date="2021" name="PeerJ">
        <title>Extensive microbial diversity within the chicken gut microbiome revealed by metagenomics and culture.</title>
        <authorList>
            <person name="Gilroy R."/>
            <person name="Ravi A."/>
            <person name="Getino M."/>
            <person name="Pursley I."/>
            <person name="Horton D.L."/>
            <person name="Alikhan N.F."/>
            <person name="Baker D."/>
            <person name="Gharbi K."/>
            <person name="Hall N."/>
            <person name="Watson M."/>
            <person name="Adriaenssens E.M."/>
            <person name="Foster-Nyarko E."/>
            <person name="Jarju S."/>
            <person name="Secka A."/>
            <person name="Antonio M."/>
            <person name="Oren A."/>
            <person name="Chaudhuri R.R."/>
            <person name="La Ragione R."/>
            <person name="Hildebrand F."/>
            <person name="Pallen M.J."/>
        </authorList>
    </citation>
    <scope>NUCLEOTIDE SEQUENCE</scope>
    <source>
        <strain evidence="1">ChiSjej4B22-9803</strain>
    </source>
</reference>
<protein>
    <submittedName>
        <fullName evidence="1">HAD-IIB family hydrolase</fullName>
    </submittedName>
</protein>
<keyword evidence="1" id="KW-0378">Hydrolase</keyword>
<reference evidence="1" key="1">
    <citation type="submission" date="2020-10" db="EMBL/GenBank/DDBJ databases">
        <authorList>
            <person name="Gilroy R."/>
        </authorList>
    </citation>
    <scope>NUCLEOTIDE SEQUENCE</scope>
    <source>
        <strain evidence="1">ChiSjej4B22-9803</strain>
    </source>
</reference>
<gene>
    <name evidence="1" type="ORF">IAB04_01790</name>
</gene>
<dbReference type="GO" id="GO:0016791">
    <property type="term" value="F:phosphatase activity"/>
    <property type="evidence" value="ECO:0007669"/>
    <property type="project" value="UniProtKB-ARBA"/>
</dbReference>
<dbReference type="InterPro" id="IPR036412">
    <property type="entry name" value="HAD-like_sf"/>
</dbReference>
<sequence length="263" mass="29438">MKYQGAVFFDYDGTLADEKAGIFAPTPQSCAALAALSANGYLAVLATGRAKCYVPRTDAVFDGYVTTNGAYAEIHGQKIYEEFLDKEDLRQFMQAMDALGLYYSLEDQDACYAKDRDQKEFRQMLDNFKIPLEIFHPLSEMRELNASKLLMAYQEEWQFEQLAEQFRDKFGIYKHRFNKSADVNAAGMTKAVGARAIIRHFGIPRENTYAIGDGANDYDILKLVGHGIAMEKHAACLDGVAELVTAGVAEEGIYRALKAYKLI</sequence>
<dbReference type="PANTHER" id="PTHR10000:SF25">
    <property type="entry name" value="PHOSPHATASE YKRA-RELATED"/>
    <property type="match status" value="1"/>
</dbReference>
<dbReference type="Gene3D" id="3.40.50.1000">
    <property type="entry name" value="HAD superfamily/HAD-like"/>
    <property type="match status" value="1"/>
</dbReference>
<dbReference type="Proteomes" id="UP000824111">
    <property type="component" value="Unassembled WGS sequence"/>
</dbReference>
<proteinExistence type="predicted"/>
<dbReference type="SUPFAM" id="SSF56784">
    <property type="entry name" value="HAD-like"/>
    <property type="match status" value="1"/>
</dbReference>